<evidence type="ECO:0000256" key="2">
    <source>
        <dbReference type="ARBA" id="ARBA00007870"/>
    </source>
</evidence>
<feature type="domain" description="Ketopantoate reductase N-terminal" evidence="10">
    <location>
        <begin position="8"/>
        <end position="153"/>
    </location>
</feature>
<protein>
    <recommendedName>
        <fullName evidence="4 9">2-dehydropantoate 2-reductase</fullName>
        <ecNumber evidence="3 9">1.1.1.169</ecNumber>
    </recommendedName>
    <alternativeName>
        <fullName evidence="7 9">Ketopantoate reductase</fullName>
    </alternativeName>
</protein>
<keyword evidence="9" id="KW-0566">Pantothenate biosynthesis</keyword>
<dbReference type="GO" id="GO:0015940">
    <property type="term" value="P:pantothenate biosynthetic process"/>
    <property type="evidence" value="ECO:0007669"/>
    <property type="project" value="UniProtKB-UniPathway"/>
</dbReference>
<dbReference type="SUPFAM" id="SSF51735">
    <property type="entry name" value="NAD(P)-binding Rossmann-fold domains"/>
    <property type="match status" value="1"/>
</dbReference>
<keyword evidence="5 9" id="KW-0521">NADP</keyword>
<feature type="domain" description="Ketopantoate reductase C-terminal" evidence="11">
    <location>
        <begin position="181"/>
        <end position="304"/>
    </location>
</feature>
<dbReference type="InterPro" id="IPR003710">
    <property type="entry name" value="ApbA"/>
</dbReference>
<evidence type="ECO:0000256" key="1">
    <source>
        <dbReference type="ARBA" id="ARBA00004994"/>
    </source>
</evidence>
<evidence type="ECO:0000313" key="13">
    <source>
        <dbReference type="Proteomes" id="UP000548326"/>
    </source>
</evidence>
<dbReference type="GO" id="GO:0008677">
    <property type="term" value="F:2-dehydropantoate 2-reductase activity"/>
    <property type="evidence" value="ECO:0007669"/>
    <property type="project" value="UniProtKB-EC"/>
</dbReference>
<dbReference type="InterPro" id="IPR013328">
    <property type="entry name" value="6PGD_dom2"/>
</dbReference>
<evidence type="ECO:0000256" key="6">
    <source>
        <dbReference type="ARBA" id="ARBA00023002"/>
    </source>
</evidence>
<dbReference type="SUPFAM" id="SSF48179">
    <property type="entry name" value="6-phosphogluconate dehydrogenase C-terminal domain-like"/>
    <property type="match status" value="1"/>
</dbReference>
<evidence type="ECO:0000259" key="11">
    <source>
        <dbReference type="Pfam" id="PF08546"/>
    </source>
</evidence>
<dbReference type="UniPathway" id="UPA00028">
    <property type="reaction ID" value="UER00004"/>
</dbReference>
<comment type="function">
    <text evidence="9">Catalyzes the NADPH-dependent reduction of ketopantoate into pantoic acid.</text>
</comment>
<organism evidence="12 13">
    <name type="scientific">Mucilaginibacter lappiensis</name>
    <dbReference type="NCBI Taxonomy" id="354630"/>
    <lineage>
        <taxon>Bacteria</taxon>
        <taxon>Pseudomonadati</taxon>
        <taxon>Bacteroidota</taxon>
        <taxon>Sphingobacteriia</taxon>
        <taxon>Sphingobacteriales</taxon>
        <taxon>Sphingobacteriaceae</taxon>
        <taxon>Mucilaginibacter</taxon>
    </lineage>
</organism>
<evidence type="ECO:0000256" key="9">
    <source>
        <dbReference type="RuleBase" id="RU362068"/>
    </source>
</evidence>
<evidence type="ECO:0000256" key="3">
    <source>
        <dbReference type="ARBA" id="ARBA00013014"/>
    </source>
</evidence>
<dbReference type="GO" id="GO:0005737">
    <property type="term" value="C:cytoplasm"/>
    <property type="evidence" value="ECO:0007669"/>
    <property type="project" value="TreeGrafter"/>
</dbReference>
<gene>
    <name evidence="12" type="ORF">HDF22_000417</name>
</gene>
<dbReference type="RefSeq" id="WP_221275913.1">
    <property type="nucleotide sequence ID" value="NZ_JACHCA010000001.1"/>
</dbReference>
<name>A0A841J9P4_9SPHI</name>
<dbReference type="PANTHER" id="PTHR21708">
    <property type="entry name" value="PROBABLE 2-DEHYDROPANTOATE 2-REDUCTASE"/>
    <property type="match status" value="1"/>
</dbReference>
<dbReference type="PANTHER" id="PTHR21708:SF26">
    <property type="entry name" value="2-DEHYDROPANTOATE 2-REDUCTASE"/>
    <property type="match status" value="1"/>
</dbReference>
<dbReference type="EC" id="1.1.1.169" evidence="3 9"/>
<dbReference type="Pfam" id="PF02558">
    <property type="entry name" value="ApbA"/>
    <property type="match status" value="1"/>
</dbReference>
<evidence type="ECO:0000313" key="12">
    <source>
        <dbReference type="EMBL" id="MBB6126316.1"/>
    </source>
</evidence>
<comment type="similarity">
    <text evidence="2 9">Belongs to the ketopantoate reductase family.</text>
</comment>
<reference evidence="12 13" key="1">
    <citation type="submission" date="2020-08" db="EMBL/GenBank/DDBJ databases">
        <title>Genomic Encyclopedia of Type Strains, Phase IV (KMG-V): Genome sequencing to study the core and pangenomes of soil and plant-associated prokaryotes.</title>
        <authorList>
            <person name="Whitman W."/>
        </authorList>
    </citation>
    <scope>NUCLEOTIDE SEQUENCE [LARGE SCALE GENOMIC DNA]</scope>
    <source>
        <strain evidence="12 13">MP601</strain>
    </source>
</reference>
<dbReference type="InterPro" id="IPR008927">
    <property type="entry name" value="6-PGluconate_DH-like_C_sf"/>
</dbReference>
<dbReference type="Proteomes" id="UP000548326">
    <property type="component" value="Unassembled WGS sequence"/>
</dbReference>
<evidence type="ECO:0000256" key="5">
    <source>
        <dbReference type="ARBA" id="ARBA00022857"/>
    </source>
</evidence>
<dbReference type="Gene3D" id="1.10.1040.10">
    <property type="entry name" value="N-(1-d-carboxylethyl)-l-norvaline Dehydrogenase, domain 2"/>
    <property type="match status" value="1"/>
</dbReference>
<dbReference type="InterPro" id="IPR013332">
    <property type="entry name" value="KPR_N"/>
</dbReference>
<dbReference type="AlphaFoldDB" id="A0A841J9P4"/>
<comment type="pathway">
    <text evidence="1 9">Cofactor biosynthesis; (R)-pantothenate biosynthesis; (R)-pantoate from 3-methyl-2-oxobutanoate: step 2/2.</text>
</comment>
<dbReference type="InterPro" id="IPR036291">
    <property type="entry name" value="NAD(P)-bd_dom_sf"/>
</dbReference>
<keyword evidence="6 9" id="KW-0560">Oxidoreductase</keyword>
<evidence type="ECO:0000256" key="8">
    <source>
        <dbReference type="ARBA" id="ARBA00048793"/>
    </source>
</evidence>
<evidence type="ECO:0000256" key="4">
    <source>
        <dbReference type="ARBA" id="ARBA00019465"/>
    </source>
</evidence>
<sequence length="310" mass="34099">MKNHINNVYIVGLGAMGGMYAAKLQDIDPGLVKVIASPERIKNYQNSEIKVNGSPYQFNYVKPGDRSQPPADLIIVAVKAPQLAAAINDLSTFVYDDTIVISLLNGISSEEQIGETIGMKHLLFAYGVGMDAVRAGSTITYSNPGRIVFGEKDNSTLSQRVQAIKELFEKAGIPHHIPADMYKALWFKFMMNTGINQASAVLKAPYGEFQQNKQARKLMLMAAEEVITLSHQMGIFLGQDDIDEFTRIVDGLGADGKTSMLQDIEAGRKSEVDLFAGKVIELGHKYQVPTPINETLYTIIRALETSREVI</sequence>
<evidence type="ECO:0000256" key="7">
    <source>
        <dbReference type="ARBA" id="ARBA00032024"/>
    </source>
</evidence>
<dbReference type="InterPro" id="IPR013752">
    <property type="entry name" value="KPA_reductase"/>
</dbReference>
<dbReference type="InterPro" id="IPR051402">
    <property type="entry name" value="KPR-Related"/>
</dbReference>
<comment type="caution">
    <text evidence="12">The sequence shown here is derived from an EMBL/GenBank/DDBJ whole genome shotgun (WGS) entry which is preliminary data.</text>
</comment>
<accession>A0A841J9P4</accession>
<comment type="catalytic activity">
    <reaction evidence="8 9">
        <text>(R)-pantoate + NADP(+) = 2-dehydropantoate + NADPH + H(+)</text>
        <dbReference type="Rhea" id="RHEA:16233"/>
        <dbReference type="ChEBI" id="CHEBI:11561"/>
        <dbReference type="ChEBI" id="CHEBI:15378"/>
        <dbReference type="ChEBI" id="CHEBI:15980"/>
        <dbReference type="ChEBI" id="CHEBI:57783"/>
        <dbReference type="ChEBI" id="CHEBI:58349"/>
        <dbReference type="EC" id="1.1.1.169"/>
    </reaction>
</comment>
<dbReference type="EMBL" id="JACHCA010000001">
    <property type="protein sequence ID" value="MBB6126316.1"/>
    <property type="molecule type" value="Genomic_DNA"/>
</dbReference>
<proteinExistence type="inferred from homology"/>
<evidence type="ECO:0000259" key="10">
    <source>
        <dbReference type="Pfam" id="PF02558"/>
    </source>
</evidence>
<dbReference type="NCBIfam" id="TIGR00745">
    <property type="entry name" value="apbA_panE"/>
    <property type="match status" value="1"/>
</dbReference>
<dbReference type="Gene3D" id="3.40.50.720">
    <property type="entry name" value="NAD(P)-binding Rossmann-like Domain"/>
    <property type="match status" value="1"/>
</dbReference>
<dbReference type="FunFam" id="1.10.1040.10:FF:000017">
    <property type="entry name" value="2-dehydropantoate 2-reductase"/>
    <property type="match status" value="1"/>
</dbReference>
<dbReference type="Pfam" id="PF08546">
    <property type="entry name" value="ApbA_C"/>
    <property type="match status" value="1"/>
</dbReference>